<dbReference type="EMBL" id="AB996599">
    <property type="protein sequence ID" value="BAS01464.1"/>
    <property type="molecule type" value="Genomic_DNA"/>
</dbReference>
<proteinExistence type="predicted"/>
<organism evidence="2">
    <name type="scientific">Lotharella vacuolata</name>
    <dbReference type="NCBI Taxonomy" id="74820"/>
    <lineage>
        <taxon>Eukaryota</taxon>
        <taxon>Sar</taxon>
        <taxon>Rhizaria</taxon>
        <taxon>Cercozoa</taxon>
        <taxon>Chlorarachniophyceae</taxon>
        <taxon>Lotharella</taxon>
    </lineage>
</organism>
<feature type="transmembrane region" description="Helical" evidence="1">
    <location>
        <begin position="167"/>
        <end position="188"/>
    </location>
</feature>
<dbReference type="AlphaFoldDB" id="A0A0H5BQS6"/>
<feature type="transmembrane region" description="Helical" evidence="1">
    <location>
        <begin position="133"/>
        <end position="161"/>
    </location>
</feature>
<protein>
    <submittedName>
        <fullName evidence="2">Uncharacterized protein</fullName>
    </submittedName>
</protein>
<evidence type="ECO:0000313" key="2">
    <source>
        <dbReference type="EMBL" id="BAS01464.1"/>
    </source>
</evidence>
<keyword evidence="1" id="KW-0812">Transmembrane</keyword>
<keyword evidence="1" id="KW-0472">Membrane</keyword>
<keyword evidence="2" id="KW-0542">Nucleomorph</keyword>
<keyword evidence="1" id="KW-1133">Transmembrane helix</keyword>
<evidence type="ECO:0000256" key="1">
    <source>
        <dbReference type="SAM" id="Phobius"/>
    </source>
</evidence>
<name>A0A0H5BQS6_9EUKA</name>
<reference evidence="2" key="1">
    <citation type="journal article" date="2015" name="Genome Biol. Evol.">
        <title>Nucleomorph Genome Sequences of Two Chlorarachniophytes, Amorphochlora amoebiformis and Lotharella vacuolata.</title>
        <authorList>
            <person name="Suzuki S."/>
            <person name="Shirato S."/>
            <person name="Hirakawa Y."/>
            <person name="Ishida K."/>
        </authorList>
    </citation>
    <scope>NUCLEOTIDE SEQUENCE</scope>
    <source>
        <strain evidence="2">CCMP240</strain>
    </source>
</reference>
<accession>A0A0H5BQS6</accession>
<geneLocation type="nucleomorph" evidence="2"/>
<sequence length="189" mass="22935">MFHYYRKKNINKISLLNVSLKLFKIIDYSHPSFLTFLKTIILLNPRILFVIHCSFYKGLSILRKIQQIKRKYKFLNIVLFPQLMQKYKKFKFIEFNNYFIYLKFYRKKKINNKNFKLYLNDLKFYFYGNQTNIILTFLYSIISLSIFSAIIFFNVNLIIWIKPETNVLLGILIKILNNCVLTLFSMILN</sequence>